<dbReference type="InterPro" id="IPR032856">
    <property type="entry name" value="GDE_N_bis"/>
</dbReference>
<dbReference type="AlphaFoldDB" id="A0A090MSQ5"/>
<comment type="caution">
    <text evidence="3">The sequence shown here is derived from an EMBL/GenBank/DDBJ whole genome shotgun (WGS) entry which is preliminary data.</text>
</comment>
<feature type="domain" description="Putative glycogen debranching enzyme N-terminal" evidence="1">
    <location>
        <begin position="34"/>
        <end position="227"/>
    </location>
</feature>
<gene>
    <name evidence="3" type="ORF">BN961_02082</name>
</gene>
<dbReference type="InterPro" id="IPR012341">
    <property type="entry name" value="6hp_glycosidase-like_sf"/>
</dbReference>
<protein>
    <submittedName>
        <fullName evidence="3">Amylo-alpha-1,6-glucosidase</fullName>
    </submittedName>
</protein>
<dbReference type="EMBL" id="CCAZ020000001">
    <property type="protein sequence ID" value="CEG08664.1"/>
    <property type="molecule type" value="Genomic_DNA"/>
</dbReference>
<reference evidence="3 4" key="1">
    <citation type="journal article" date="2014" name="Genome Announc.">
        <title>Genome Sequence of Afipia felis Strain 76713, Isolated in Hospital Water Using an Amoeba Co-Culture Procedure.</title>
        <authorList>
            <person name="Benamar S."/>
            <person name="La Scola B."/>
            <person name="Croce O."/>
        </authorList>
    </citation>
    <scope>NUCLEOTIDE SEQUENCE [LARGE SCALE GENOMIC DNA]</scope>
    <source>
        <strain evidence="3 4">76713</strain>
    </source>
</reference>
<proteinExistence type="predicted"/>
<dbReference type="Proteomes" id="UP000035762">
    <property type="component" value="Unassembled WGS sequence"/>
</dbReference>
<dbReference type="OrthoDB" id="9759959at2"/>
<dbReference type="SUPFAM" id="SSF48208">
    <property type="entry name" value="Six-hairpin glycosidases"/>
    <property type="match status" value="1"/>
</dbReference>
<dbReference type="Pfam" id="PF22422">
    <property type="entry name" value="MGH1-like_GH"/>
    <property type="match status" value="1"/>
</dbReference>
<evidence type="ECO:0000313" key="4">
    <source>
        <dbReference type="Proteomes" id="UP000035762"/>
    </source>
</evidence>
<feature type="domain" description="Mannosylglycerate hydrolase MGH1-like glycoside hydrolase" evidence="2">
    <location>
        <begin position="312"/>
        <end position="615"/>
    </location>
</feature>
<evidence type="ECO:0000259" key="1">
    <source>
        <dbReference type="Pfam" id="PF14742"/>
    </source>
</evidence>
<dbReference type="STRING" id="1035.BN961_02082"/>
<organism evidence="3 4">
    <name type="scientific">Afipia felis</name>
    <name type="common">Cat scratch disease bacillus</name>
    <dbReference type="NCBI Taxonomy" id="1035"/>
    <lineage>
        <taxon>Bacteria</taxon>
        <taxon>Pseudomonadati</taxon>
        <taxon>Pseudomonadota</taxon>
        <taxon>Alphaproteobacteria</taxon>
        <taxon>Hyphomicrobiales</taxon>
        <taxon>Nitrobacteraceae</taxon>
        <taxon>Afipia</taxon>
    </lineage>
</organism>
<keyword evidence="4" id="KW-1185">Reference proteome</keyword>
<sequence length="735" mass="81454">MHRQKSAEPLVEEAQETPFYIPGTDASTRPRRTLKHGDCFAVLDSHADIGTALGSPDGIFYRDTRHLSRLELLINDSQPLLLGSSVRDDNSVLTVDLTNPDIELNGKLVQPRDVLHVVRTFFLWGGKAYQRLRMQNHDDRPFDVRLSLAFGSDFADLFEVRGMKRPHRGIARAVVHGMTEVSLNYLGLDDHRRRTVLFFEPAPESLSGNKASYRFQLLPQESRSVYLTVKCDDPIEAGPPLPFRKGLRAAFQERKNASRGVATITSSNSIFNEMICRSMSDLAMLTTETPQGSYPYAGIPWYSTTFGRDGVITALQMLWCHPSIARGVLQRLAAYQAKDHDLLADAQPGKILHEMRDGEMAALNEVPFGLYYGSADSTPLFVLLAGLYVAHTGDIETLRHLWPNVEAALSWIDGPGDPDGDGFVEYYRTNENGLANQGWKDSQDAIFHADGSLAEGPIALCEVQGYVYAAKRLIAQGARQLGKHAIADTLDAQATELAEKFDQAFWCEEIGTYALALDGNKQPCRVRTSNAGQVLFSGIAPPERAERIVGGLMSPSSFSGWGIRTVAREEHRYNPMSYHNGSIWPHDNSIIAAGFARYGHKGAVERIFKSLFDAASYMDLRRLPELYCGFQRGRQRGPTLYPVACSPQAWAAGTPLLLLQASLGLEFDPGRNEILLQNPRLPHFLEDVTLRNLQLGQSSVDLLVRRHGTEVSLQVLRNDGQIRVAAVYASCSTPG</sequence>
<dbReference type="RefSeq" id="WP_048756528.1">
    <property type="nucleotide sequence ID" value="NZ_CCAZ020000001.1"/>
</dbReference>
<dbReference type="Pfam" id="PF14742">
    <property type="entry name" value="GDE_N_bis"/>
    <property type="match status" value="1"/>
</dbReference>
<dbReference type="GO" id="GO:0005975">
    <property type="term" value="P:carbohydrate metabolic process"/>
    <property type="evidence" value="ECO:0007669"/>
    <property type="project" value="InterPro"/>
</dbReference>
<evidence type="ECO:0000313" key="3">
    <source>
        <dbReference type="EMBL" id="CEG08664.1"/>
    </source>
</evidence>
<evidence type="ECO:0000259" key="2">
    <source>
        <dbReference type="Pfam" id="PF22422"/>
    </source>
</evidence>
<accession>A0A090MSQ5</accession>
<name>A0A090MSQ5_AFIFE</name>
<dbReference type="InterPro" id="IPR054491">
    <property type="entry name" value="MGH1-like_GH"/>
</dbReference>
<dbReference type="InterPro" id="IPR008928">
    <property type="entry name" value="6-hairpin_glycosidase_sf"/>
</dbReference>
<dbReference type="Gene3D" id="1.50.10.10">
    <property type="match status" value="1"/>
</dbReference>